<dbReference type="STRING" id="1226968.A6A40_07910"/>
<dbReference type="SUPFAM" id="SSF55920">
    <property type="entry name" value="Creatinase/aminopeptidase"/>
    <property type="match status" value="1"/>
</dbReference>
<dbReference type="OrthoDB" id="9806388at2"/>
<dbReference type="Pfam" id="PF00557">
    <property type="entry name" value="Peptidase_M24"/>
    <property type="match status" value="1"/>
</dbReference>
<keyword evidence="7" id="KW-0645">Protease</keyword>
<name>A0A160JFY8_9PROT</name>
<dbReference type="FunFam" id="3.90.230.10:FF:000009">
    <property type="entry name" value="xaa-Pro aminopeptidase 2"/>
    <property type="match status" value="1"/>
</dbReference>
<dbReference type="GO" id="GO:0046872">
    <property type="term" value="F:metal ion binding"/>
    <property type="evidence" value="ECO:0007669"/>
    <property type="project" value="UniProtKB-KW"/>
</dbReference>
<dbReference type="InterPro" id="IPR029149">
    <property type="entry name" value="Creatin/AminoP/Spt16_N"/>
</dbReference>
<accession>A0A160JFY8</accession>
<dbReference type="InterPro" id="IPR033740">
    <property type="entry name" value="Pept_M24B"/>
</dbReference>
<reference evidence="7 8" key="1">
    <citation type="journal article" date="2013" name="Int. J. Syst. Evol. Microbiol.">
        <title>Azospirillum humicireducens sp. nov., a nitrogen-fixing bacterium isolated from a microbial fuel cell.</title>
        <authorList>
            <person name="Zhou S."/>
            <person name="Han L."/>
            <person name="Wang Y."/>
            <person name="Yang G."/>
            <person name="Zhuang L."/>
            <person name="Hu P."/>
        </authorList>
    </citation>
    <scope>NUCLEOTIDE SEQUENCE [LARGE SCALE GENOMIC DNA]</scope>
    <source>
        <strain evidence="7 8">SgZ-5</strain>
    </source>
</reference>
<evidence type="ECO:0000259" key="5">
    <source>
        <dbReference type="Pfam" id="PF01321"/>
    </source>
</evidence>
<dbReference type="AlphaFoldDB" id="A0A160JFY8"/>
<dbReference type="Pfam" id="PF01321">
    <property type="entry name" value="Creatinase_N"/>
    <property type="match status" value="1"/>
</dbReference>
<evidence type="ECO:0000259" key="6">
    <source>
        <dbReference type="Pfam" id="PF16188"/>
    </source>
</evidence>
<keyword evidence="7" id="KW-0031">Aminopeptidase</keyword>
<sequence>MPSAIPSAAYRGDDALATLLTEAGTGRSPMDIRALLAGVLAAPEGEDPAAWLVLVGEALPPALAEQLQALKAVLAAEAPPARPGPAQRLADLRAALKRRDLDGFIVPRGDEHQGEYVPPRAQRLGWLTGFTGSAGNAVVTSDRAAIFVDGRYTLQVRSEVPSDLYEYRHLVEDPLTDWIVAALPEGGRFGFDPWLHTIGWVEKTRAALERAGILLIACEDNPLDSVWQGQPPAPLAPVMPQDEAFAGESSADKRARLADGLGRSGIAAAVLTQPDSIAWLLNIRGADVPCTPLPLSFAILSADASVDLFLDPRKLAPQTRAHLGNQVRVRPVEEFGPALDAVARGSARVLADPTCTSAWIVDRLHLAGAKLERDGDPCALPKACKNPAELAGTRAAHVRDGAAIVRFLHWFSEEAPKGNLTELAAVERLLAFRRENERFRGVSFDTIAGAGPNGAIVHYRVTPETDRRLEPGSLFLLDSGAQYLDGTTDVTRTLAVGALDPALAAEMRDRFTRVLKGHIALSTVRFPRGTTGSQLDALARLPLWQAGLDYDHGTGHGVGSFLSVHEGPQRISKVGNSVALQPGMILSNEPGYYKTGAYGIRIENLIVVRSVEPEGAEGQMPEGAERQMPAGAERQMMEFEPLTLVPIDRSAIERALLSDAETAWIDAYHARVRESLSPLLDEAARRWLAGATAPL</sequence>
<dbReference type="InterPro" id="IPR000994">
    <property type="entry name" value="Pept_M24"/>
</dbReference>
<dbReference type="GO" id="GO:0070006">
    <property type="term" value="F:metalloaminopeptidase activity"/>
    <property type="evidence" value="ECO:0007669"/>
    <property type="project" value="InterPro"/>
</dbReference>
<dbReference type="CDD" id="cd01085">
    <property type="entry name" value="APP"/>
    <property type="match status" value="1"/>
</dbReference>
<dbReference type="PANTHER" id="PTHR43763:SF6">
    <property type="entry name" value="XAA-PRO AMINOPEPTIDASE 1"/>
    <property type="match status" value="1"/>
</dbReference>
<evidence type="ECO:0000256" key="1">
    <source>
        <dbReference type="ARBA" id="ARBA00008766"/>
    </source>
</evidence>
<gene>
    <name evidence="7" type="ORF">A6A40_07910</name>
</gene>
<organism evidence="7 8">
    <name type="scientific">Azospirillum humicireducens</name>
    <dbReference type="NCBI Taxonomy" id="1226968"/>
    <lineage>
        <taxon>Bacteria</taxon>
        <taxon>Pseudomonadati</taxon>
        <taxon>Pseudomonadota</taxon>
        <taxon>Alphaproteobacteria</taxon>
        <taxon>Rhodospirillales</taxon>
        <taxon>Azospirillaceae</taxon>
        <taxon>Azospirillum</taxon>
    </lineage>
</organism>
<dbReference type="Proteomes" id="UP000077405">
    <property type="component" value="Chromosome"/>
</dbReference>
<keyword evidence="8" id="KW-1185">Reference proteome</keyword>
<dbReference type="InterPro" id="IPR036005">
    <property type="entry name" value="Creatinase/aminopeptidase-like"/>
</dbReference>
<evidence type="ECO:0000256" key="2">
    <source>
        <dbReference type="ARBA" id="ARBA00022723"/>
    </source>
</evidence>
<keyword evidence="3" id="KW-0378">Hydrolase</keyword>
<protein>
    <submittedName>
        <fullName evidence="7">Aminopeptidase P family protein</fullName>
    </submittedName>
</protein>
<evidence type="ECO:0000256" key="3">
    <source>
        <dbReference type="ARBA" id="ARBA00022801"/>
    </source>
</evidence>
<dbReference type="EMBL" id="CP015285">
    <property type="protein sequence ID" value="ANC91839.1"/>
    <property type="molecule type" value="Genomic_DNA"/>
</dbReference>
<dbReference type="Pfam" id="PF16188">
    <property type="entry name" value="Peptidase_M24_C"/>
    <property type="match status" value="1"/>
</dbReference>
<dbReference type="GO" id="GO:0005737">
    <property type="term" value="C:cytoplasm"/>
    <property type="evidence" value="ECO:0007669"/>
    <property type="project" value="UniProtKB-ARBA"/>
</dbReference>
<dbReference type="Gene3D" id="3.40.350.10">
    <property type="entry name" value="Creatinase/prolidase N-terminal domain"/>
    <property type="match status" value="2"/>
</dbReference>
<dbReference type="RefSeq" id="WP_063634923.1">
    <property type="nucleotide sequence ID" value="NZ_CP015285.1"/>
</dbReference>
<dbReference type="InterPro" id="IPR000587">
    <property type="entry name" value="Creatinase_N"/>
</dbReference>
<feature type="domain" description="Creatinase N-terminal" evidence="5">
    <location>
        <begin position="88"/>
        <end position="211"/>
    </location>
</feature>
<dbReference type="InterPro" id="IPR032416">
    <property type="entry name" value="Peptidase_M24_C"/>
</dbReference>
<keyword evidence="2" id="KW-0479">Metal-binding</keyword>
<evidence type="ECO:0000259" key="4">
    <source>
        <dbReference type="Pfam" id="PF00557"/>
    </source>
</evidence>
<dbReference type="KEGG" id="ahu:A6A40_07910"/>
<comment type="similarity">
    <text evidence="1">Belongs to the peptidase M24B family.</text>
</comment>
<evidence type="ECO:0000313" key="8">
    <source>
        <dbReference type="Proteomes" id="UP000077405"/>
    </source>
</evidence>
<dbReference type="Pfam" id="PF16189">
    <property type="entry name" value="Creatinase_N_2"/>
    <property type="match status" value="1"/>
</dbReference>
<dbReference type="PANTHER" id="PTHR43763">
    <property type="entry name" value="XAA-PRO AMINOPEPTIDASE 1"/>
    <property type="match status" value="1"/>
</dbReference>
<dbReference type="InterPro" id="IPR050422">
    <property type="entry name" value="X-Pro_aminopeptidase_P"/>
</dbReference>
<feature type="domain" description="Peptidase M24" evidence="4">
    <location>
        <begin position="393"/>
        <end position="609"/>
    </location>
</feature>
<feature type="domain" description="Peptidase M24 C-terminal" evidence="6">
    <location>
        <begin position="635"/>
        <end position="695"/>
    </location>
</feature>
<dbReference type="SUPFAM" id="SSF53092">
    <property type="entry name" value="Creatinase/prolidase N-terminal domain"/>
    <property type="match status" value="1"/>
</dbReference>
<proteinExistence type="inferred from homology"/>
<evidence type="ECO:0000313" key="7">
    <source>
        <dbReference type="EMBL" id="ANC91839.1"/>
    </source>
</evidence>
<dbReference type="Gene3D" id="3.90.230.10">
    <property type="entry name" value="Creatinase/methionine aminopeptidase superfamily"/>
    <property type="match status" value="1"/>
</dbReference>